<organism evidence="2 3">
    <name type="scientific">Legionella beliardensis</name>
    <dbReference type="NCBI Taxonomy" id="91822"/>
    <lineage>
        <taxon>Bacteria</taxon>
        <taxon>Pseudomonadati</taxon>
        <taxon>Pseudomonadota</taxon>
        <taxon>Gammaproteobacteria</taxon>
        <taxon>Legionellales</taxon>
        <taxon>Legionellaceae</taxon>
        <taxon>Legionella</taxon>
    </lineage>
</organism>
<feature type="signal peptide" evidence="1">
    <location>
        <begin position="1"/>
        <end position="21"/>
    </location>
</feature>
<dbReference type="EMBL" id="UGNV01000001">
    <property type="protein sequence ID" value="STX28298.1"/>
    <property type="molecule type" value="Genomic_DNA"/>
</dbReference>
<sequence>MQKNKLFSTLCLFMMPLMTQAALDDIKYLQFRIGHPYITLGPANNIIDGSHNSIKLTNGTYLCFTDNETSYRMIGKDPTCAGSSLTPVIGRVANGYSDCGLWIDNVERDPKNPQHLYAFTHAESFCNYDIGQSYKSFALVQSYDEGQTWALDGQIITGTQPPIPGRITGEGDCSEAADANYYYLYCTRNTDYKTFVARAAKDCDPVGGTWIKYNNGKWDSPGLGGAATGYSVWGTPSWWKDKDYMVLMASPSGASGSKIAFSQDRVNFITMQEPLLLSDNNTWNRTADAGDFVAYIVIQGMEGGRQWSNGKFQLAYLYIPPGGNFGQRYQVFRDVTLTTDTIPNNNGERAQVGVELSRFSKVVNGITELWTTNVPAPGYTYVKSLGYTMTRKPVGATAPATVAIEDCISNWNGATDHLISVDGVCAKAGYKRQRTLGWIYTTPQANTTALYRCWSPNKYKTHFASTDSACEGETAEFILGYIMTK</sequence>
<dbReference type="RefSeq" id="WP_115302059.1">
    <property type="nucleotide sequence ID" value="NZ_CAAAHO010000001.1"/>
</dbReference>
<dbReference type="AlphaFoldDB" id="A0A378HZD5"/>
<name>A0A378HZD5_9GAMM</name>
<accession>A0A378HZD5</accession>
<keyword evidence="1" id="KW-0732">Signal</keyword>
<reference evidence="2 3" key="1">
    <citation type="submission" date="2018-06" db="EMBL/GenBank/DDBJ databases">
        <authorList>
            <consortium name="Pathogen Informatics"/>
            <person name="Doyle S."/>
        </authorList>
    </citation>
    <scope>NUCLEOTIDE SEQUENCE [LARGE SCALE GENOMIC DNA]</scope>
    <source>
        <strain evidence="2 3">NCTC13315</strain>
    </source>
</reference>
<dbReference type="OrthoDB" id="8251739at2"/>
<proteinExistence type="predicted"/>
<evidence type="ECO:0000313" key="2">
    <source>
        <dbReference type="EMBL" id="STX28298.1"/>
    </source>
</evidence>
<dbReference type="Proteomes" id="UP000254968">
    <property type="component" value="Unassembled WGS sequence"/>
</dbReference>
<evidence type="ECO:0000313" key="3">
    <source>
        <dbReference type="Proteomes" id="UP000254968"/>
    </source>
</evidence>
<keyword evidence="3" id="KW-1185">Reference proteome</keyword>
<evidence type="ECO:0000256" key="1">
    <source>
        <dbReference type="SAM" id="SignalP"/>
    </source>
</evidence>
<gene>
    <name evidence="2" type="ORF">NCTC13315_00826</name>
</gene>
<feature type="chain" id="PRO_5016614753" description="Secreted protein" evidence="1">
    <location>
        <begin position="22"/>
        <end position="485"/>
    </location>
</feature>
<protein>
    <recommendedName>
        <fullName evidence="4">Secreted protein</fullName>
    </recommendedName>
</protein>
<evidence type="ECO:0008006" key="4">
    <source>
        <dbReference type="Google" id="ProtNLM"/>
    </source>
</evidence>